<keyword evidence="4" id="KW-0067">ATP-binding</keyword>
<dbReference type="GO" id="GO:0000707">
    <property type="term" value="P:meiotic DNA recombinase assembly"/>
    <property type="evidence" value="ECO:0007669"/>
    <property type="project" value="TreeGrafter"/>
</dbReference>
<evidence type="ECO:0000256" key="5">
    <source>
        <dbReference type="ARBA" id="ARBA00023204"/>
    </source>
</evidence>
<keyword evidence="6" id="KW-0539">Nucleus</keyword>
<dbReference type="GO" id="GO:0007131">
    <property type="term" value="P:reciprocal meiotic recombination"/>
    <property type="evidence" value="ECO:0007669"/>
    <property type="project" value="TreeGrafter"/>
</dbReference>
<proteinExistence type="predicted"/>
<dbReference type="GO" id="GO:0005524">
    <property type="term" value="F:ATP binding"/>
    <property type="evidence" value="ECO:0007669"/>
    <property type="project" value="UniProtKB-KW"/>
</dbReference>
<dbReference type="AlphaFoldDB" id="X6LZ67"/>
<gene>
    <name evidence="8" type="ORF">RFI_31365</name>
</gene>
<sequence length="228" mass="25920">MNKKATLSPLEPGKELPSVIFSDNTSLEEIKTKLRHTFQNQQKSTEKEDAVLNLTNGQHDDLLAALFDLRPKEEKMKAPLSNPHNNVTNVGKRLENLSDWTIKRLEKEIDETNLSDQYEKNIEDVNRNNAKIVTSHKYLDTNVLNGGIGKREITEICGLSGSGKTPFVMQLALNCAMIPSQLGGLSTYPNTKAVIIDTTQRIKMSRLYEISEHLWKNLNEMMKRRRTL</sequence>
<evidence type="ECO:0000313" key="8">
    <source>
        <dbReference type="EMBL" id="ETO06030.1"/>
    </source>
</evidence>
<dbReference type="Proteomes" id="UP000023152">
    <property type="component" value="Unassembled WGS sequence"/>
</dbReference>
<dbReference type="InterPro" id="IPR052093">
    <property type="entry name" value="HR_Repair_Mediator"/>
</dbReference>
<feature type="domain" description="Rad51-like C-terminal" evidence="7">
    <location>
        <begin position="131"/>
        <end position="217"/>
    </location>
</feature>
<dbReference type="Pfam" id="PF08423">
    <property type="entry name" value="Rad51"/>
    <property type="match status" value="1"/>
</dbReference>
<name>X6LZ67_RETFI</name>
<evidence type="ECO:0000256" key="3">
    <source>
        <dbReference type="ARBA" id="ARBA00022763"/>
    </source>
</evidence>
<dbReference type="EMBL" id="ASPP01027571">
    <property type="protein sequence ID" value="ETO06030.1"/>
    <property type="molecule type" value="Genomic_DNA"/>
</dbReference>
<dbReference type="GO" id="GO:0033065">
    <property type="term" value="C:Rad51C-XRCC3 complex"/>
    <property type="evidence" value="ECO:0007669"/>
    <property type="project" value="TreeGrafter"/>
</dbReference>
<evidence type="ECO:0000256" key="4">
    <source>
        <dbReference type="ARBA" id="ARBA00022840"/>
    </source>
</evidence>
<dbReference type="GO" id="GO:0000400">
    <property type="term" value="F:four-way junction DNA binding"/>
    <property type="evidence" value="ECO:0007669"/>
    <property type="project" value="TreeGrafter"/>
</dbReference>
<dbReference type="OrthoDB" id="1861185at2759"/>
<keyword evidence="9" id="KW-1185">Reference proteome</keyword>
<evidence type="ECO:0000313" key="9">
    <source>
        <dbReference type="Proteomes" id="UP000023152"/>
    </source>
</evidence>
<accession>X6LZ67</accession>
<protein>
    <submittedName>
        <fullName evidence="8">RecA family ATPase Rhp57</fullName>
    </submittedName>
</protein>
<comment type="subcellular location">
    <subcellularLocation>
        <location evidence="1">Nucleus</location>
    </subcellularLocation>
</comment>
<comment type="caution">
    <text evidence="8">The sequence shown here is derived from an EMBL/GenBank/DDBJ whole genome shotgun (WGS) entry which is preliminary data.</text>
</comment>
<dbReference type="PANTHER" id="PTHR46239">
    <property type="entry name" value="DNA REPAIR PROTEIN RAD51 HOMOLOG 3 RAD51C"/>
    <property type="match status" value="1"/>
</dbReference>
<evidence type="ECO:0000256" key="2">
    <source>
        <dbReference type="ARBA" id="ARBA00022741"/>
    </source>
</evidence>
<dbReference type="PANTHER" id="PTHR46239:SF1">
    <property type="entry name" value="DNA REPAIR PROTEIN RAD51 HOMOLOG 3"/>
    <property type="match status" value="1"/>
</dbReference>
<organism evidence="8 9">
    <name type="scientific">Reticulomyxa filosa</name>
    <dbReference type="NCBI Taxonomy" id="46433"/>
    <lineage>
        <taxon>Eukaryota</taxon>
        <taxon>Sar</taxon>
        <taxon>Rhizaria</taxon>
        <taxon>Retaria</taxon>
        <taxon>Foraminifera</taxon>
        <taxon>Monothalamids</taxon>
        <taxon>Reticulomyxidae</taxon>
        <taxon>Reticulomyxa</taxon>
    </lineage>
</organism>
<dbReference type="GO" id="GO:0033063">
    <property type="term" value="C:Rad51B-Rad51C-Rad51D-XRCC2 complex"/>
    <property type="evidence" value="ECO:0007669"/>
    <property type="project" value="TreeGrafter"/>
</dbReference>
<evidence type="ECO:0000256" key="6">
    <source>
        <dbReference type="ARBA" id="ARBA00023242"/>
    </source>
</evidence>
<dbReference type="GO" id="GO:0005657">
    <property type="term" value="C:replication fork"/>
    <property type="evidence" value="ECO:0007669"/>
    <property type="project" value="TreeGrafter"/>
</dbReference>
<dbReference type="Gene3D" id="3.40.50.300">
    <property type="entry name" value="P-loop containing nucleotide triphosphate hydrolases"/>
    <property type="match status" value="1"/>
</dbReference>
<keyword evidence="5" id="KW-0234">DNA repair</keyword>
<feature type="non-terminal residue" evidence="8">
    <location>
        <position position="228"/>
    </location>
</feature>
<evidence type="ECO:0000256" key="1">
    <source>
        <dbReference type="ARBA" id="ARBA00004123"/>
    </source>
</evidence>
<keyword evidence="2" id="KW-0547">Nucleotide-binding</keyword>
<dbReference type="SUPFAM" id="SSF52540">
    <property type="entry name" value="P-loop containing nucleoside triphosphate hydrolases"/>
    <property type="match status" value="1"/>
</dbReference>
<dbReference type="InterPro" id="IPR013632">
    <property type="entry name" value="Rad51_C"/>
</dbReference>
<dbReference type="InterPro" id="IPR027417">
    <property type="entry name" value="P-loop_NTPase"/>
</dbReference>
<keyword evidence="3" id="KW-0227">DNA damage</keyword>
<reference evidence="8 9" key="1">
    <citation type="journal article" date="2013" name="Curr. Biol.">
        <title>The Genome of the Foraminiferan Reticulomyxa filosa.</title>
        <authorList>
            <person name="Glockner G."/>
            <person name="Hulsmann N."/>
            <person name="Schleicher M."/>
            <person name="Noegel A.A."/>
            <person name="Eichinger L."/>
            <person name="Gallinger C."/>
            <person name="Pawlowski J."/>
            <person name="Sierra R."/>
            <person name="Euteneuer U."/>
            <person name="Pillet L."/>
            <person name="Moustafa A."/>
            <person name="Platzer M."/>
            <person name="Groth M."/>
            <person name="Szafranski K."/>
            <person name="Schliwa M."/>
        </authorList>
    </citation>
    <scope>NUCLEOTIDE SEQUENCE [LARGE SCALE GENOMIC DNA]</scope>
</reference>
<evidence type="ECO:0000259" key="7">
    <source>
        <dbReference type="Pfam" id="PF08423"/>
    </source>
</evidence>
<dbReference type="GO" id="GO:0008821">
    <property type="term" value="F:crossover junction DNA endonuclease activity"/>
    <property type="evidence" value="ECO:0007669"/>
    <property type="project" value="TreeGrafter"/>
</dbReference>